<feature type="transmembrane region" description="Helical" evidence="1">
    <location>
        <begin position="388"/>
        <end position="408"/>
    </location>
</feature>
<protein>
    <submittedName>
        <fullName evidence="3">Acyltransferase-like protein</fullName>
    </submittedName>
</protein>
<keyword evidence="4" id="KW-1185">Reference proteome</keyword>
<dbReference type="OrthoDB" id="8206682at2"/>
<feature type="transmembrane region" description="Helical" evidence="1">
    <location>
        <begin position="34"/>
        <end position="54"/>
    </location>
</feature>
<evidence type="ECO:0000313" key="3">
    <source>
        <dbReference type="EMBL" id="RCX26509.1"/>
    </source>
</evidence>
<feature type="transmembrane region" description="Helical" evidence="1">
    <location>
        <begin position="155"/>
        <end position="173"/>
    </location>
</feature>
<dbReference type="GO" id="GO:0016747">
    <property type="term" value="F:acyltransferase activity, transferring groups other than amino-acyl groups"/>
    <property type="evidence" value="ECO:0007669"/>
    <property type="project" value="InterPro"/>
</dbReference>
<feature type="domain" description="Acyltransferase 3" evidence="2">
    <location>
        <begin position="29"/>
        <end position="352"/>
    </location>
</feature>
<dbReference type="EMBL" id="QPJY01000009">
    <property type="protein sequence ID" value="RCX26509.1"/>
    <property type="molecule type" value="Genomic_DNA"/>
</dbReference>
<feature type="transmembrane region" description="Helical" evidence="1">
    <location>
        <begin position="276"/>
        <end position="294"/>
    </location>
</feature>
<organism evidence="3 4">
    <name type="scientific">Thioalbus denitrificans</name>
    <dbReference type="NCBI Taxonomy" id="547122"/>
    <lineage>
        <taxon>Bacteria</taxon>
        <taxon>Pseudomonadati</taxon>
        <taxon>Pseudomonadota</taxon>
        <taxon>Gammaproteobacteria</taxon>
        <taxon>Chromatiales</taxon>
        <taxon>Ectothiorhodospiraceae</taxon>
        <taxon>Thioalbus</taxon>
    </lineage>
</organism>
<feature type="transmembrane region" description="Helical" evidence="1">
    <location>
        <begin position="74"/>
        <end position="94"/>
    </location>
</feature>
<comment type="caution">
    <text evidence="3">The sequence shown here is derived from an EMBL/GenBank/DDBJ whole genome shotgun (WGS) entry which is preliminary data.</text>
</comment>
<gene>
    <name evidence="3" type="ORF">DFQ59_10938</name>
</gene>
<feature type="transmembrane region" description="Helical" evidence="1">
    <location>
        <begin position="357"/>
        <end position="376"/>
    </location>
</feature>
<accession>A0A369BY03</accession>
<keyword evidence="3" id="KW-0808">Transferase</keyword>
<proteinExistence type="predicted"/>
<feature type="transmembrane region" description="Helical" evidence="1">
    <location>
        <begin position="420"/>
        <end position="437"/>
    </location>
</feature>
<keyword evidence="1" id="KW-0812">Transmembrane</keyword>
<keyword evidence="1" id="KW-1133">Transmembrane helix</keyword>
<sequence>MPGEREGTARGGLWTRAGSLAAQAPARRNRYVDFLRAVSITVVVLGHWLMAAPYYAEGALQIGDLLRVVPWTRWLTWAFQVMPVFFMVGGYANAASWSSARRSGRTYAEWVAVRLRRLVAPLVLLLLFWTLLAAAGNQAGVQPVNIRVGSQAALIPVWFLSVYVLVVVAVPVTHRAWRRFGLASFWGLALGAVVVDLVGFTVFPLLRWVNYGFIWLAMHQLGYHWQAGGFATPARSLPWAALGLAVLAALVAVAGYPVSMVGVPGEEVSNSQPPTLALLALGLFHAGLLLGLQGPMRRWLERSGPWTFTVLVNGYIMTLYLWHLTAMVLVIGAANLLGGAGLGLFPGSGPWWATRPLWDLLLGLVLWPFLAVFARFEQGARGSAAAPLAPWRAVAGSILLCYGLASLARGGIGGDGPLGLRLWVVILALAGAALVLARRRPA</sequence>
<feature type="transmembrane region" description="Helical" evidence="1">
    <location>
        <begin position="180"/>
        <end position="202"/>
    </location>
</feature>
<keyword evidence="3" id="KW-0012">Acyltransferase</keyword>
<dbReference type="AlphaFoldDB" id="A0A369BY03"/>
<feature type="transmembrane region" description="Helical" evidence="1">
    <location>
        <begin position="315"/>
        <end position="337"/>
    </location>
</feature>
<keyword evidence="1" id="KW-0472">Membrane</keyword>
<feature type="transmembrane region" description="Helical" evidence="1">
    <location>
        <begin position="237"/>
        <end position="256"/>
    </location>
</feature>
<dbReference type="Proteomes" id="UP000252707">
    <property type="component" value="Unassembled WGS sequence"/>
</dbReference>
<feature type="transmembrane region" description="Helical" evidence="1">
    <location>
        <begin position="115"/>
        <end position="135"/>
    </location>
</feature>
<dbReference type="InterPro" id="IPR002656">
    <property type="entry name" value="Acyl_transf_3_dom"/>
</dbReference>
<evidence type="ECO:0000256" key="1">
    <source>
        <dbReference type="SAM" id="Phobius"/>
    </source>
</evidence>
<evidence type="ECO:0000313" key="4">
    <source>
        <dbReference type="Proteomes" id="UP000252707"/>
    </source>
</evidence>
<name>A0A369BY03_9GAMM</name>
<feature type="transmembrane region" description="Helical" evidence="1">
    <location>
        <begin position="208"/>
        <end position="225"/>
    </location>
</feature>
<dbReference type="RefSeq" id="WP_114280591.1">
    <property type="nucleotide sequence ID" value="NZ_QPJY01000009.1"/>
</dbReference>
<evidence type="ECO:0000259" key="2">
    <source>
        <dbReference type="Pfam" id="PF01757"/>
    </source>
</evidence>
<dbReference type="Pfam" id="PF01757">
    <property type="entry name" value="Acyl_transf_3"/>
    <property type="match status" value="1"/>
</dbReference>
<reference evidence="3 4" key="1">
    <citation type="submission" date="2018-07" db="EMBL/GenBank/DDBJ databases">
        <title>Genomic Encyclopedia of Type Strains, Phase IV (KMG-IV): sequencing the most valuable type-strain genomes for metagenomic binning, comparative biology and taxonomic classification.</title>
        <authorList>
            <person name="Goeker M."/>
        </authorList>
    </citation>
    <scope>NUCLEOTIDE SEQUENCE [LARGE SCALE GENOMIC DNA]</scope>
    <source>
        <strain evidence="3 4">DSM 26407</strain>
    </source>
</reference>